<dbReference type="Proteomes" id="UP000324222">
    <property type="component" value="Unassembled WGS sequence"/>
</dbReference>
<evidence type="ECO:0000313" key="2">
    <source>
        <dbReference type="EMBL" id="MPC29721.1"/>
    </source>
</evidence>
<organism evidence="2 3">
    <name type="scientific">Portunus trituberculatus</name>
    <name type="common">Swimming crab</name>
    <name type="synonym">Neptunus trituberculatus</name>
    <dbReference type="NCBI Taxonomy" id="210409"/>
    <lineage>
        <taxon>Eukaryota</taxon>
        <taxon>Metazoa</taxon>
        <taxon>Ecdysozoa</taxon>
        <taxon>Arthropoda</taxon>
        <taxon>Crustacea</taxon>
        <taxon>Multicrustacea</taxon>
        <taxon>Malacostraca</taxon>
        <taxon>Eumalacostraca</taxon>
        <taxon>Eucarida</taxon>
        <taxon>Decapoda</taxon>
        <taxon>Pleocyemata</taxon>
        <taxon>Brachyura</taxon>
        <taxon>Eubrachyura</taxon>
        <taxon>Portunoidea</taxon>
        <taxon>Portunidae</taxon>
        <taxon>Portuninae</taxon>
        <taxon>Portunus</taxon>
    </lineage>
</organism>
<dbReference type="EMBL" id="VSRR010002124">
    <property type="protein sequence ID" value="MPC29721.1"/>
    <property type="molecule type" value="Genomic_DNA"/>
</dbReference>
<protein>
    <submittedName>
        <fullName evidence="2">Uncharacterized protein</fullName>
    </submittedName>
</protein>
<gene>
    <name evidence="2" type="ORF">E2C01_022968</name>
</gene>
<feature type="compositionally biased region" description="Polar residues" evidence="1">
    <location>
        <begin position="124"/>
        <end position="138"/>
    </location>
</feature>
<feature type="compositionally biased region" description="Basic and acidic residues" evidence="1">
    <location>
        <begin position="11"/>
        <end position="24"/>
    </location>
</feature>
<name>A0A5B7E6U0_PORTR</name>
<dbReference type="AlphaFoldDB" id="A0A5B7E6U0"/>
<accession>A0A5B7E6U0</accession>
<keyword evidence="3" id="KW-1185">Reference proteome</keyword>
<sequence>MMLSTEGTCVEEMRDRSAERERKASSTMAPRVTPGSTLGSLLRRSRAHSTDSTPWIPCTPESCSPVGSKLESHQNTNLGKPGQRVPSCWGQRCSISWVRAAPNENSACTTRGVDGIEMYGTTGSGTPSWHSSPTQPNSCVKVKG</sequence>
<feature type="region of interest" description="Disordered" evidence="1">
    <location>
        <begin position="119"/>
        <end position="144"/>
    </location>
</feature>
<reference evidence="2 3" key="1">
    <citation type="submission" date="2019-05" db="EMBL/GenBank/DDBJ databases">
        <title>Another draft genome of Portunus trituberculatus and its Hox gene families provides insights of decapod evolution.</title>
        <authorList>
            <person name="Jeong J.-H."/>
            <person name="Song I."/>
            <person name="Kim S."/>
            <person name="Choi T."/>
            <person name="Kim D."/>
            <person name="Ryu S."/>
            <person name="Kim W."/>
        </authorList>
    </citation>
    <scope>NUCLEOTIDE SEQUENCE [LARGE SCALE GENOMIC DNA]</scope>
    <source>
        <tissue evidence="2">Muscle</tissue>
    </source>
</reference>
<evidence type="ECO:0000256" key="1">
    <source>
        <dbReference type="SAM" id="MobiDB-lite"/>
    </source>
</evidence>
<comment type="caution">
    <text evidence="2">The sequence shown here is derived from an EMBL/GenBank/DDBJ whole genome shotgun (WGS) entry which is preliminary data.</text>
</comment>
<proteinExistence type="predicted"/>
<feature type="region of interest" description="Disordered" evidence="1">
    <location>
        <begin position="1"/>
        <end position="86"/>
    </location>
</feature>
<evidence type="ECO:0000313" key="3">
    <source>
        <dbReference type="Proteomes" id="UP000324222"/>
    </source>
</evidence>